<gene>
    <name evidence="3" type="ORF">H1R20_g13493</name>
</gene>
<organism evidence="3 4">
    <name type="scientific">Candolleomyces eurysporus</name>
    <dbReference type="NCBI Taxonomy" id="2828524"/>
    <lineage>
        <taxon>Eukaryota</taxon>
        <taxon>Fungi</taxon>
        <taxon>Dikarya</taxon>
        <taxon>Basidiomycota</taxon>
        <taxon>Agaricomycotina</taxon>
        <taxon>Agaricomycetes</taxon>
        <taxon>Agaricomycetidae</taxon>
        <taxon>Agaricales</taxon>
        <taxon>Agaricineae</taxon>
        <taxon>Psathyrellaceae</taxon>
        <taxon>Candolleomyces</taxon>
    </lineage>
</organism>
<dbReference type="Proteomes" id="UP001140091">
    <property type="component" value="Unassembled WGS sequence"/>
</dbReference>
<evidence type="ECO:0000259" key="2">
    <source>
        <dbReference type="Pfam" id="PF24883"/>
    </source>
</evidence>
<feature type="non-terminal residue" evidence="3">
    <location>
        <position position="287"/>
    </location>
</feature>
<evidence type="ECO:0000256" key="1">
    <source>
        <dbReference type="ARBA" id="ARBA00022737"/>
    </source>
</evidence>
<name>A0A9W8MBD4_9AGAR</name>
<sequence length="287" mass="31693">MSRMSRFAERLAAQMVAAVPATASFAKAALDAGPGLLTEGVSLTVQLERLFYEPFQAALEQGLILSKGPFVIVVDGLDECEDKQGVVDLIDYTLDFFERHPSILLRFFIASRLEEHIRSHPNNDGVVLGALNSHSAGKVIEMSLEPPFQRAAFDRVIQSYVRAHGKQPRKPDMNKLIQLIKGSFVLASTIFKFTVQPATEEDPSTPMDRLPLALTMNGLNGLYAQTLARSPHLPHFCIISTLALLKYPLPIVRIARLIGIEASEVAQVLLNLRAIFHVPRSSRIPNC</sequence>
<evidence type="ECO:0000313" key="4">
    <source>
        <dbReference type="Proteomes" id="UP001140091"/>
    </source>
</evidence>
<evidence type="ECO:0000313" key="3">
    <source>
        <dbReference type="EMBL" id="KAJ2923602.1"/>
    </source>
</evidence>
<proteinExistence type="predicted"/>
<keyword evidence="1" id="KW-0677">Repeat</keyword>
<comment type="caution">
    <text evidence="3">The sequence shown here is derived from an EMBL/GenBank/DDBJ whole genome shotgun (WGS) entry which is preliminary data.</text>
</comment>
<dbReference type="OrthoDB" id="206617at2759"/>
<keyword evidence="4" id="KW-1185">Reference proteome</keyword>
<dbReference type="AlphaFoldDB" id="A0A9W8MBD4"/>
<dbReference type="EMBL" id="JANBPK010001308">
    <property type="protein sequence ID" value="KAJ2923602.1"/>
    <property type="molecule type" value="Genomic_DNA"/>
</dbReference>
<dbReference type="InterPro" id="IPR056884">
    <property type="entry name" value="NPHP3-like_N"/>
</dbReference>
<protein>
    <recommendedName>
        <fullName evidence="2">Nephrocystin 3-like N-terminal domain-containing protein</fullName>
    </recommendedName>
</protein>
<feature type="domain" description="Nephrocystin 3-like N-terminal" evidence="2">
    <location>
        <begin position="7"/>
        <end position="112"/>
    </location>
</feature>
<reference evidence="3" key="1">
    <citation type="submission" date="2022-06" db="EMBL/GenBank/DDBJ databases">
        <title>Genome Sequence of Candolleomyces eurysporus.</title>
        <authorList>
            <person name="Buettner E."/>
        </authorList>
    </citation>
    <scope>NUCLEOTIDE SEQUENCE</scope>
    <source>
        <strain evidence="3">VTCC 930004</strain>
    </source>
</reference>
<dbReference type="Pfam" id="PF24883">
    <property type="entry name" value="NPHP3_N"/>
    <property type="match status" value="1"/>
</dbReference>
<accession>A0A9W8MBD4</accession>